<dbReference type="Gene3D" id="3.90.226.10">
    <property type="entry name" value="2-enoyl-CoA Hydratase, Chain A, domain 1"/>
    <property type="match status" value="1"/>
</dbReference>
<dbReference type="STRING" id="681398.PJIAN_3542"/>
<evidence type="ECO:0000313" key="7">
    <source>
        <dbReference type="EMBL" id="GAT63226.1"/>
    </source>
</evidence>
<dbReference type="AlphaFoldDB" id="A0A171A1V9"/>
<dbReference type="SUPFAM" id="SSF52096">
    <property type="entry name" value="ClpP/crotonase"/>
    <property type="match status" value="1"/>
</dbReference>
<dbReference type="Pfam" id="PF03572">
    <property type="entry name" value="Peptidase_S41"/>
    <property type="match status" value="1"/>
</dbReference>
<dbReference type="EMBL" id="BDCR01000003">
    <property type="protein sequence ID" value="GAT63226.1"/>
    <property type="molecule type" value="Genomic_DNA"/>
</dbReference>
<dbReference type="CDD" id="cd07560">
    <property type="entry name" value="Peptidase_S41_CPP"/>
    <property type="match status" value="1"/>
</dbReference>
<dbReference type="PANTHER" id="PTHR32060">
    <property type="entry name" value="TAIL-SPECIFIC PROTEASE"/>
    <property type="match status" value="1"/>
</dbReference>
<dbReference type="SMART" id="SM00228">
    <property type="entry name" value="PDZ"/>
    <property type="match status" value="1"/>
</dbReference>
<reference evidence="8" key="1">
    <citation type="submission" date="2016-04" db="EMBL/GenBank/DDBJ databases">
        <title>Draft genome sequence of Paludibacter jiangxiensis strain NM7.</title>
        <authorList>
            <person name="Qiu Y."/>
            <person name="Matsuura N."/>
            <person name="Ohashi A."/>
            <person name="Tourlousse M.D."/>
            <person name="Sekiguchi Y."/>
        </authorList>
    </citation>
    <scope>NUCLEOTIDE SEQUENCE [LARGE SCALE GENOMIC DNA]</scope>
    <source>
        <strain evidence="8">NM7</strain>
    </source>
</reference>
<keyword evidence="2 5" id="KW-0645">Protease</keyword>
<evidence type="ECO:0000259" key="6">
    <source>
        <dbReference type="PROSITE" id="PS50106"/>
    </source>
</evidence>
<evidence type="ECO:0000256" key="2">
    <source>
        <dbReference type="ARBA" id="ARBA00022670"/>
    </source>
</evidence>
<dbReference type="RefSeq" id="WP_068704204.1">
    <property type="nucleotide sequence ID" value="NZ_BDCR01000003.1"/>
</dbReference>
<dbReference type="NCBIfam" id="TIGR00225">
    <property type="entry name" value="prc"/>
    <property type="match status" value="1"/>
</dbReference>
<reference evidence="8" key="2">
    <citation type="journal article" date="2017" name="Genome Announc.">
        <title>Draft genome sequence of Paludibacter jiangxiensis NM7(T), a propionate-producing fermentative bacterium.</title>
        <authorList>
            <person name="Qiu Y.-L."/>
            <person name="Tourlousse D.M."/>
            <person name="Matsuura N."/>
            <person name="Ohashi A."/>
            <person name="Sekiguchi Y."/>
        </authorList>
    </citation>
    <scope>NUCLEOTIDE SEQUENCE [LARGE SCALE GENOMIC DNA]</scope>
    <source>
        <strain evidence="8">NM7</strain>
    </source>
</reference>
<keyword evidence="3 5" id="KW-0378">Hydrolase</keyword>
<dbReference type="Proteomes" id="UP000076586">
    <property type="component" value="Unassembled WGS sequence"/>
</dbReference>
<name>A0A171A1V9_9BACT</name>
<dbReference type="GO" id="GO:0030288">
    <property type="term" value="C:outer membrane-bounded periplasmic space"/>
    <property type="evidence" value="ECO:0007669"/>
    <property type="project" value="TreeGrafter"/>
</dbReference>
<protein>
    <submittedName>
        <fullName evidence="7">Carboxyl-terminal processing protease</fullName>
    </submittedName>
</protein>
<comment type="caution">
    <text evidence="7">The sequence shown here is derived from an EMBL/GenBank/DDBJ whole genome shotgun (WGS) entry which is preliminary data.</text>
</comment>
<dbReference type="SUPFAM" id="SSF50156">
    <property type="entry name" value="PDZ domain-like"/>
    <property type="match status" value="1"/>
</dbReference>
<dbReference type="GO" id="GO:0007165">
    <property type="term" value="P:signal transduction"/>
    <property type="evidence" value="ECO:0007669"/>
    <property type="project" value="TreeGrafter"/>
</dbReference>
<dbReference type="SMART" id="SM00245">
    <property type="entry name" value="TSPc"/>
    <property type="match status" value="1"/>
</dbReference>
<dbReference type="CDD" id="cd06782">
    <property type="entry name" value="cpPDZ_CPP-like"/>
    <property type="match status" value="1"/>
</dbReference>
<dbReference type="Gene3D" id="2.30.42.10">
    <property type="match status" value="1"/>
</dbReference>
<dbReference type="Pfam" id="PF17820">
    <property type="entry name" value="PDZ_6"/>
    <property type="match status" value="1"/>
</dbReference>
<evidence type="ECO:0000256" key="3">
    <source>
        <dbReference type="ARBA" id="ARBA00022801"/>
    </source>
</evidence>
<feature type="domain" description="PDZ" evidence="6">
    <location>
        <begin position="77"/>
        <end position="159"/>
    </location>
</feature>
<dbReference type="InterPro" id="IPR029045">
    <property type="entry name" value="ClpP/crotonase-like_dom_sf"/>
</dbReference>
<evidence type="ECO:0000256" key="5">
    <source>
        <dbReference type="RuleBase" id="RU004404"/>
    </source>
</evidence>
<dbReference type="GO" id="GO:0004175">
    <property type="term" value="F:endopeptidase activity"/>
    <property type="evidence" value="ECO:0007669"/>
    <property type="project" value="TreeGrafter"/>
</dbReference>
<organism evidence="7 8">
    <name type="scientific">Paludibacter jiangxiensis</name>
    <dbReference type="NCBI Taxonomy" id="681398"/>
    <lineage>
        <taxon>Bacteria</taxon>
        <taxon>Pseudomonadati</taxon>
        <taxon>Bacteroidota</taxon>
        <taxon>Bacteroidia</taxon>
        <taxon>Bacteroidales</taxon>
        <taxon>Paludibacteraceae</taxon>
        <taxon>Paludibacter</taxon>
    </lineage>
</organism>
<dbReference type="PANTHER" id="PTHR32060:SF30">
    <property type="entry name" value="CARBOXY-TERMINAL PROCESSING PROTEASE CTPA"/>
    <property type="match status" value="1"/>
</dbReference>
<dbReference type="InterPro" id="IPR005151">
    <property type="entry name" value="Tail-specific_protease"/>
</dbReference>
<comment type="similarity">
    <text evidence="1 5">Belongs to the peptidase S41A family.</text>
</comment>
<dbReference type="OrthoDB" id="9812068at2"/>
<proteinExistence type="inferred from homology"/>
<sequence>MIRFSKFSLLIITLLVVSFGVIAQQDANERRFSLSKNMDVFNSVVRELDAFYVDTLNYDKTIRSGIDNMLEGLDPYTVYMPKEETDELKMMTTGEYAGIGALIGGRSGQVFISEPYEGKPAAKAGLKAGDVLVELDGLNLKGKSTSEVSALLKGQPKTIVKIKVQRPGETKVRSFDVMRERITINPVVYYGVVGNNTGYVLLNEFTNSAAEEMRAALLELKNKYHVTSVVIDLRDNGGGIIDEAVKMVGFFVPKNTEVVSTRGKLKQWDRTYRTINEPILPDMPLAILVSQNTASASEILSGSLQDLDRAVIIGVRTFGKGLVQSIRQLPYEGHLKVTTAKYYIPSGRCIQAIDYSNRTDDGTPIHVADSLTHEFKTKIGRTVRDGGGIRPDVEVKDSMKVSIAYYLMNQNIIFDFASQYALTHASIAEPEKFRITDAEYDQFKQFTKDKKFTYTLQCDKLLKNLMATAKIEGYDEVAAADFKALQAKLTPNIDKDLDTFRKDITNLINAEIVKRYYYQKGVVRYALPQDKTLLKAEELFKDMSAYNKILGK</sequence>
<gene>
    <name evidence="7" type="ORF">PJIAN_3542</name>
</gene>
<dbReference type="GO" id="GO:0008236">
    <property type="term" value="F:serine-type peptidase activity"/>
    <property type="evidence" value="ECO:0007669"/>
    <property type="project" value="UniProtKB-KW"/>
</dbReference>
<dbReference type="InterPro" id="IPR036034">
    <property type="entry name" value="PDZ_sf"/>
</dbReference>
<dbReference type="PROSITE" id="PS50106">
    <property type="entry name" value="PDZ"/>
    <property type="match status" value="1"/>
</dbReference>
<evidence type="ECO:0000256" key="4">
    <source>
        <dbReference type="ARBA" id="ARBA00022825"/>
    </source>
</evidence>
<dbReference type="InterPro" id="IPR001478">
    <property type="entry name" value="PDZ"/>
</dbReference>
<evidence type="ECO:0000256" key="1">
    <source>
        <dbReference type="ARBA" id="ARBA00009179"/>
    </source>
</evidence>
<accession>A0A171A1V9</accession>
<dbReference type="InterPro" id="IPR004447">
    <property type="entry name" value="Peptidase_S41A"/>
</dbReference>
<dbReference type="GO" id="GO:0006508">
    <property type="term" value="P:proteolysis"/>
    <property type="evidence" value="ECO:0007669"/>
    <property type="project" value="UniProtKB-KW"/>
</dbReference>
<dbReference type="InterPro" id="IPR041489">
    <property type="entry name" value="PDZ_6"/>
</dbReference>
<keyword evidence="8" id="KW-1185">Reference proteome</keyword>
<dbReference type="Gene3D" id="3.30.750.44">
    <property type="match status" value="1"/>
</dbReference>
<evidence type="ECO:0000313" key="8">
    <source>
        <dbReference type="Proteomes" id="UP000076586"/>
    </source>
</evidence>
<keyword evidence="4 5" id="KW-0720">Serine protease</keyword>